<feature type="coiled-coil region" evidence="4">
    <location>
        <begin position="360"/>
        <end position="401"/>
    </location>
</feature>
<dbReference type="Gene3D" id="1.10.10.10">
    <property type="entry name" value="Winged helix-like DNA-binding domain superfamily/Winged helix DNA-binding domain"/>
    <property type="match status" value="1"/>
</dbReference>
<protein>
    <recommendedName>
        <fullName evidence="5">NACHT domain-containing protein</fullName>
    </recommendedName>
</protein>
<dbReference type="CDD" id="cd00009">
    <property type="entry name" value="AAA"/>
    <property type="match status" value="1"/>
</dbReference>
<feature type="repeat" description="TPR" evidence="3">
    <location>
        <begin position="1060"/>
        <end position="1093"/>
    </location>
</feature>
<reference evidence="6 7" key="1">
    <citation type="submission" date="2022-05" db="EMBL/GenBank/DDBJ databases">
        <authorList>
            <consortium name="Genoscope - CEA"/>
            <person name="William W."/>
        </authorList>
    </citation>
    <scope>NUCLEOTIDE SEQUENCE [LARGE SCALE GENOMIC DNA]</scope>
</reference>
<dbReference type="InterPro" id="IPR011990">
    <property type="entry name" value="TPR-like_helical_dom_sf"/>
</dbReference>
<dbReference type="Gene3D" id="3.40.50.300">
    <property type="entry name" value="P-loop containing nucleotide triphosphate hydrolases"/>
    <property type="match status" value="1"/>
</dbReference>
<feature type="repeat" description="TPR" evidence="3">
    <location>
        <begin position="1347"/>
        <end position="1380"/>
    </location>
</feature>
<evidence type="ECO:0000256" key="4">
    <source>
        <dbReference type="SAM" id="Coils"/>
    </source>
</evidence>
<name>A0ABN8MZ16_9CNID</name>
<dbReference type="EMBL" id="CALNXK010000007">
    <property type="protein sequence ID" value="CAH3039122.1"/>
    <property type="molecule type" value="Genomic_DNA"/>
</dbReference>
<comment type="caution">
    <text evidence="6">The sequence shown here is derived from an EMBL/GenBank/DDBJ whole genome shotgun (WGS) entry which is preliminary data.</text>
</comment>
<feature type="repeat" description="TPR" evidence="3">
    <location>
        <begin position="1718"/>
        <end position="1751"/>
    </location>
</feature>
<dbReference type="PROSITE" id="PS50005">
    <property type="entry name" value="TPR"/>
    <property type="match status" value="9"/>
</dbReference>
<feature type="repeat" description="TPR" evidence="3">
    <location>
        <begin position="1388"/>
        <end position="1421"/>
    </location>
</feature>
<dbReference type="SUPFAM" id="SSF48452">
    <property type="entry name" value="TPR-like"/>
    <property type="match status" value="1"/>
</dbReference>
<keyword evidence="7" id="KW-1185">Reference proteome</keyword>
<dbReference type="InterPro" id="IPR027417">
    <property type="entry name" value="P-loop_NTPase"/>
</dbReference>
<dbReference type="SMART" id="SM00028">
    <property type="entry name" value="TPR"/>
    <property type="match status" value="18"/>
</dbReference>
<dbReference type="Proteomes" id="UP001159405">
    <property type="component" value="Unassembled WGS sequence"/>
</dbReference>
<evidence type="ECO:0000313" key="7">
    <source>
        <dbReference type="Proteomes" id="UP001159405"/>
    </source>
</evidence>
<feature type="repeat" description="TPR" evidence="3">
    <location>
        <begin position="1513"/>
        <end position="1546"/>
    </location>
</feature>
<evidence type="ECO:0000313" key="6">
    <source>
        <dbReference type="EMBL" id="CAH3039122.1"/>
    </source>
</evidence>
<feature type="repeat" description="TPR" evidence="3">
    <location>
        <begin position="1595"/>
        <end position="1628"/>
    </location>
</feature>
<evidence type="ECO:0000256" key="2">
    <source>
        <dbReference type="ARBA" id="ARBA00022803"/>
    </source>
</evidence>
<dbReference type="Pfam" id="PF13424">
    <property type="entry name" value="TPR_12"/>
    <property type="match status" value="9"/>
</dbReference>
<dbReference type="InterPro" id="IPR036388">
    <property type="entry name" value="WH-like_DNA-bd_sf"/>
</dbReference>
<dbReference type="SUPFAM" id="SSF81901">
    <property type="entry name" value="HCP-like"/>
    <property type="match status" value="2"/>
</dbReference>
<evidence type="ECO:0000256" key="3">
    <source>
        <dbReference type="PROSITE-ProRule" id="PRU00339"/>
    </source>
</evidence>
<dbReference type="PANTHER" id="PTHR45641">
    <property type="entry name" value="TETRATRICOPEPTIDE REPEAT PROTEIN (AFU_ORTHOLOGUE AFUA_6G03870)"/>
    <property type="match status" value="1"/>
</dbReference>
<dbReference type="InterPro" id="IPR019734">
    <property type="entry name" value="TPR_rpt"/>
</dbReference>
<feature type="repeat" description="TPR" evidence="3">
    <location>
        <begin position="1306"/>
        <end position="1339"/>
    </location>
</feature>
<dbReference type="Gene3D" id="1.20.120.20">
    <property type="entry name" value="Apolipoprotein"/>
    <property type="match status" value="1"/>
</dbReference>
<dbReference type="Gene3D" id="1.25.40.10">
    <property type="entry name" value="Tetratricopeptide repeat domain"/>
    <property type="match status" value="5"/>
</dbReference>
<organism evidence="6 7">
    <name type="scientific">Porites lobata</name>
    <dbReference type="NCBI Taxonomy" id="104759"/>
    <lineage>
        <taxon>Eukaryota</taxon>
        <taxon>Metazoa</taxon>
        <taxon>Cnidaria</taxon>
        <taxon>Anthozoa</taxon>
        <taxon>Hexacorallia</taxon>
        <taxon>Scleractinia</taxon>
        <taxon>Fungiina</taxon>
        <taxon>Poritidae</taxon>
        <taxon>Porites</taxon>
    </lineage>
</organism>
<feature type="non-terminal residue" evidence="6">
    <location>
        <position position="1"/>
    </location>
</feature>
<dbReference type="PANTHER" id="PTHR45641:SF19">
    <property type="entry name" value="NEPHROCYSTIN-3"/>
    <property type="match status" value="1"/>
</dbReference>
<evidence type="ECO:0000256" key="1">
    <source>
        <dbReference type="ARBA" id="ARBA00022737"/>
    </source>
</evidence>
<sequence length="1773" mass="198960">CPGHPFITTSADGFTLAVLAHQNGAPIWRLHTKLYRDYLPLQWLIVRRQFGILLSNIPYDTVFLKEQLNFFKFSSVVLDEFPIALRQVFVHMWDNQVAPTPGFQKWDDSPLVRNMFLSKEGGKTKYVPTAKSYHAWDCTALFEATLYAQSFAIPDGSGGLSTLNKLYVKPRHLPSGTFHPVVSIPGNEAETFALALDQLRLLRNALCHQTSTQKIDKTTFDYYIKLAREALTALKQDTTRIDEIGKLEEEDFPTARLQKLEAELKKEKDIAVKFKQINDHLNQIECQIKTVRSYVKTSVTDVQTKVEEVRSDVKTAVTDVQTKVEEVRSDVKTAVTDVQTKVEEVRSDVQTTVTDVQTKVEEVKTAATEVQTKLENVESEVKIATSELAKIKANVDDVKQAVQSGITKGILQIRAWVTYAMPATPAKLPSNKRRTQPEESSVYPSFIRKYLGTTFKPTPVAVTNLSQQKSDTSKPFTNIPIFLKELRSRIMLHVNSRETTFEHQRVPATRFNNIFLKLFDRHATYCYLQVDLKSFLASGASDYSLQCNLFVVSSDLFVPDSSIPDELPNFVGRGKECKAIEHHLTDEVTRLVNVWGPPGFGKTSVAIRVAHHLQEKNFPVYFASVRGVESMEDLVSKLLRMFVDDKQVHHIASSDLVIQCLQQIRNPLVLILDNADDLLESEDAKRKQHVLRFIEEILTHCKHIKLLLTTRESLDYLSHKLPIFLEKINVLDEISSAHLVRLLLPDASEGDCKYVVKECGNVPMSMRLMCSIIKEANISINVLLDELNNSTIVEVLNSESVPDDFRLKSVINTSFKRLMIRERDAFVSLSVFPEWFGMEEAQAILNVKSEVKTKQIIRSLERKSLIRCGENFSRFTIHSLLRSFIKEEVKNDEAVEAVFLDAQLQFYDYYISRCKVANKNFLIGRYTNAFRSFLDQRECIISSLSNGPGNDRTYNKVVDLLSEAKSFLYVALHGEKMLFERLYDIAIEEAKRREKDCDKKTLLSAKEFPLSQWYQPDTAKSYFWLGRAQREAGDLTTALESLQLSLRLRKELLGDHPDTAEAFHEQGVIHTFMGDYKSAVEAFQKATDINLNFRGDHIFTAHSYHSLGVARHNMADLTGALDSFQRAANMRSKLLGDHEDTASSNYKIGLVQRDMGDLKGALDSLQKAANIRSRVLGDHKDTALSYYWLGSVQRDMGDLKGALESLQRAANIRSSVLGDHEDTASSNHQLGLVQRDMGDLEGALDSLQKAANMRSKLLGDHEGTASSNHELGLVQRDMGDLKGALDSLQKAANMRSKLLGDHLNTADSFYEQGFIHFAMGDFNSAVESLQKAADMNFNLRRDHINTASNYHTLGMAQGNIQDYEGALDSLQKAIQMKSNLLGDHERTASSYHQLGVVQRAMEDLRGALDSFQKAAHMRSNVLGDHKDTAYSYHNLALGLVQRQMGDLKDALDSFQKAAHMRSNVLGDHKDTAYSYYMLSFTQHLMGDLTGALKSVQVSLRLRKELLGDQIGTADSYHQQGAIYYAMGDHKSAFEAFQKAADINLNLRGDHILTAHSYHSLSVTKDEMGDLKGALDSLQRAANMRSNLLGDHKDTASSYHSLGVTQRAMGDLKGALDSLQKAANMRSNVLGDHEDTASSYHELGLVQHQMGDLKGALDSFQNAAHMRSNVHGDHENTACSYHSLGVTQRAMGDLKGALDSLQRAANMRSNVLGDHEDTARSYHQLGVVQHGMGDLKGALESLQQALDMRVKLLGDHGDTTSSLNELRAVRNKLP</sequence>
<dbReference type="InterPro" id="IPR007111">
    <property type="entry name" value="NACHT_NTPase"/>
</dbReference>
<keyword evidence="2 3" id="KW-0802">TPR repeat</keyword>
<proteinExistence type="predicted"/>
<keyword evidence="1" id="KW-0677">Repeat</keyword>
<keyword evidence="4" id="KW-0175">Coiled coil</keyword>
<feature type="repeat" description="TPR" evidence="3">
    <location>
        <begin position="1183"/>
        <end position="1216"/>
    </location>
</feature>
<dbReference type="SUPFAM" id="SSF52540">
    <property type="entry name" value="P-loop containing nucleoside triphosphate hydrolases"/>
    <property type="match status" value="1"/>
</dbReference>
<evidence type="ECO:0000259" key="5">
    <source>
        <dbReference type="Pfam" id="PF05729"/>
    </source>
</evidence>
<accession>A0ABN8MZ16</accession>
<dbReference type="Pfam" id="PF05729">
    <property type="entry name" value="NACHT"/>
    <property type="match status" value="1"/>
</dbReference>
<feature type="repeat" description="TPR" evidence="3">
    <location>
        <begin position="1636"/>
        <end position="1669"/>
    </location>
</feature>
<feature type="domain" description="NACHT" evidence="5">
    <location>
        <begin position="590"/>
        <end position="713"/>
    </location>
</feature>
<gene>
    <name evidence="6" type="ORF">PLOB_00042978</name>
</gene>